<dbReference type="PANTHER" id="PTHR31625">
    <property type="match status" value="1"/>
</dbReference>
<dbReference type="Pfam" id="PF02458">
    <property type="entry name" value="Transferase"/>
    <property type="match status" value="1"/>
</dbReference>
<evidence type="ECO:0000256" key="2">
    <source>
        <dbReference type="ARBA" id="ARBA00023315"/>
    </source>
</evidence>
<comment type="caution">
    <text evidence="3">The sequence shown here is derived from an EMBL/GenBank/DDBJ whole genome shotgun (WGS) entry which is preliminary data.</text>
</comment>
<keyword evidence="2" id="KW-0012">Acyltransferase</keyword>
<evidence type="ECO:0000256" key="1">
    <source>
        <dbReference type="ARBA" id="ARBA00022679"/>
    </source>
</evidence>
<proteinExistence type="predicted"/>
<gene>
    <name evidence="3" type="ORF">ACJRO7_034214</name>
</gene>
<evidence type="ECO:0000313" key="3">
    <source>
        <dbReference type="EMBL" id="KAL3721835.1"/>
    </source>
</evidence>
<accession>A0ABD3J2D1</accession>
<dbReference type="Gene3D" id="3.30.559.10">
    <property type="entry name" value="Chloramphenicol acetyltransferase-like domain"/>
    <property type="match status" value="2"/>
</dbReference>
<dbReference type="EMBL" id="JBJKBG010000009">
    <property type="protein sequence ID" value="KAL3721835.1"/>
    <property type="molecule type" value="Genomic_DNA"/>
</dbReference>
<name>A0ABD3J2D1_EUCGL</name>
<keyword evidence="1" id="KW-0808">Transferase</keyword>
<dbReference type="Proteomes" id="UP001634007">
    <property type="component" value="Unassembled WGS sequence"/>
</dbReference>
<sequence length="463" mass="51503">MKNFPSPSDDMVKVKFLHRHDISPPVNSVSATVLPLTFFDIPWLLCCPIQRLFFYDFLNPLPPSLRPRFRSSSLVLPLAPPQKPYILYSEGDSLSLTVAESTADFAQLVRDEVCDAMLIHPLVPQLPPPCESDDARLWPLMAIQVTLFPNKGICIGVQFLHVAADGRSFNHFMKSWASINRSGGDPTCANSDDSSPFHDRGMIKDLHGLEPIFLKDWWSCVGPSLSPSRTLLTVADKVRATFVFKKAHIDGLKAQVLSQLKNDDVDSESDPIHLSTSVVMCAFVWICIIKSKEEEQQRCDQSSSERGKDELYYFAFLADCRDQLEYSIPLTYFGNCLVACFISKKRSMLLGKSGILHAAKAIGIKVKEVRTGGALRGMDGWIRNFNIANSRGLLTVAGSPRLKVYDTDFGWGRPRKSHVVHIDASGAFSLAESRDEDGGVEVGLALTRVCMDKFISLFKKGLN</sequence>
<dbReference type="GO" id="GO:0016747">
    <property type="term" value="F:acyltransferase activity, transferring groups other than amino-acyl groups"/>
    <property type="evidence" value="ECO:0007669"/>
    <property type="project" value="UniProtKB-ARBA"/>
</dbReference>
<protein>
    <submittedName>
        <fullName evidence="3">Uncharacterized protein</fullName>
    </submittedName>
</protein>
<dbReference type="AlphaFoldDB" id="A0ABD3J2D1"/>
<dbReference type="InterPro" id="IPR051504">
    <property type="entry name" value="Plant_metabolite_acyltrans"/>
</dbReference>
<keyword evidence="4" id="KW-1185">Reference proteome</keyword>
<organism evidence="3 4">
    <name type="scientific">Eucalyptus globulus</name>
    <name type="common">Tasmanian blue gum</name>
    <dbReference type="NCBI Taxonomy" id="34317"/>
    <lineage>
        <taxon>Eukaryota</taxon>
        <taxon>Viridiplantae</taxon>
        <taxon>Streptophyta</taxon>
        <taxon>Embryophyta</taxon>
        <taxon>Tracheophyta</taxon>
        <taxon>Spermatophyta</taxon>
        <taxon>Magnoliopsida</taxon>
        <taxon>eudicotyledons</taxon>
        <taxon>Gunneridae</taxon>
        <taxon>Pentapetalae</taxon>
        <taxon>rosids</taxon>
        <taxon>malvids</taxon>
        <taxon>Myrtales</taxon>
        <taxon>Myrtaceae</taxon>
        <taxon>Myrtoideae</taxon>
        <taxon>Eucalypteae</taxon>
        <taxon>Eucalyptus</taxon>
    </lineage>
</organism>
<evidence type="ECO:0000313" key="4">
    <source>
        <dbReference type="Proteomes" id="UP001634007"/>
    </source>
</evidence>
<reference evidence="3 4" key="1">
    <citation type="submission" date="2024-11" db="EMBL/GenBank/DDBJ databases">
        <title>Chromosome-level genome assembly of Eucalyptus globulus Labill. provides insights into its genome evolution.</title>
        <authorList>
            <person name="Li X."/>
        </authorList>
    </citation>
    <scope>NUCLEOTIDE SEQUENCE [LARGE SCALE GENOMIC DNA]</scope>
    <source>
        <strain evidence="3">CL2024</strain>
        <tissue evidence="3">Fresh tender leaves</tissue>
    </source>
</reference>
<dbReference type="InterPro" id="IPR023213">
    <property type="entry name" value="CAT-like_dom_sf"/>
</dbReference>